<comment type="similarity">
    <text evidence="2 10">Belongs to the ABC-4 integral membrane protein family. FtsX subfamily.</text>
</comment>
<dbReference type="EMBL" id="LCIT01000046">
    <property type="protein sequence ID" value="KKT60696.1"/>
    <property type="molecule type" value="Genomic_DNA"/>
</dbReference>
<dbReference type="Gene3D" id="3.30.70.3040">
    <property type="match status" value="1"/>
</dbReference>
<accession>A0A0G1IMR6</accession>
<gene>
    <name evidence="14" type="ORF">UW55_C0046G0010</name>
</gene>
<evidence type="ECO:0000256" key="6">
    <source>
        <dbReference type="ARBA" id="ARBA00022692"/>
    </source>
</evidence>
<evidence type="ECO:0000313" key="15">
    <source>
        <dbReference type="Proteomes" id="UP000033945"/>
    </source>
</evidence>
<evidence type="ECO:0000256" key="5">
    <source>
        <dbReference type="ARBA" id="ARBA00022618"/>
    </source>
</evidence>
<evidence type="ECO:0000256" key="1">
    <source>
        <dbReference type="ARBA" id="ARBA00004651"/>
    </source>
</evidence>
<comment type="subcellular location">
    <subcellularLocation>
        <location evidence="1">Cell membrane</location>
        <topology evidence="1">Multi-pass membrane protein</topology>
    </subcellularLocation>
</comment>
<dbReference type="Pfam" id="PF18075">
    <property type="entry name" value="FtsX_ECD"/>
    <property type="match status" value="1"/>
</dbReference>
<evidence type="ECO:0000256" key="8">
    <source>
        <dbReference type="ARBA" id="ARBA00023136"/>
    </source>
</evidence>
<keyword evidence="9 10" id="KW-0131">Cell cycle</keyword>
<dbReference type="GO" id="GO:0051301">
    <property type="term" value="P:cell division"/>
    <property type="evidence" value="ECO:0007669"/>
    <property type="project" value="UniProtKB-KW"/>
</dbReference>
<dbReference type="GO" id="GO:0005886">
    <property type="term" value="C:plasma membrane"/>
    <property type="evidence" value="ECO:0007669"/>
    <property type="project" value="UniProtKB-SubCell"/>
</dbReference>
<dbReference type="Proteomes" id="UP000033945">
    <property type="component" value="Unassembled WGS sequence"/>
</dbReference>
<feature type="transmembrane region" description="Helical" evidence="11">
    <location>
        <begin position="185"/>
        <end position="205"/>
    </location>
</feature>
<keyword evidence="5 10" id="KW-0132">Cell division</keyword>
<evidence type="ECO:0000256" key="2">
    <source>
        <dbReference type="ARBA" id="ARBA00007379"/>
    </source>
</evidence>
<proteinExistence type="inferred from homology"/>
<feature type="transmembrane region" description="Helical" evidence="11">
    <location>
        <begin position="226"/>
        <end position="253"/>
    </location>
</feature>
<dbReference type="Pfam" id="PF02687">
    <property type="entry name" value="FtsX"/>
    <property type="match status" value="1"/>
</dbReference>
<evidence type="ECO:0000256" key="4">
    <source>
        <dbReference type="ARBA" id="ARBA00022475"/>
    </source>
</evidence>
<reference evidence="14 15" key="1">
    <citation type="journal article" date="2015" name="Nature">
        <title>rRNA introns, odd ribosomes, and small enigmatic genomes across a large radiation of phyla.</title>
        <authorList>
            <person name="Brown C.T."/>
            <person name="Hug L.A."/>
            <person name="Thomas B.C."/>
            <person name="Sharon I."/>
            <person name="Castelle C.J."/>
            <person name="Singh A."/>
            <person name="Wilkins M.J."/>
            <person name="Williams K.H."/>
            <person name="Banfield J.F."/>
        </authorList>
    </citation>
    <scope>NUCLEOTIDE SEQUENCE [LARGE SCALE GENOMIC DNA]</scope>
</reference>
<evidence type="ECO:0000259" key="13">
    <source>
        <dbReference type="Pfam" id="PF18075"/>
    </source>
</evidence>
<evidence type="ECO:0000256" key="3">
    <source>
        <dbReference type="ARBA" id="ARBA00021907"/>
    </source>
</evidence>
<keyword evidence="7 11" id="KW-1133">Transmembrane helix</keyword>
<dbReference type="InterPro" id="IPR004513">
    <property type="entry name" value="FtsX"/>
</dbReference>
<feature type="transmembrane region" description="Helical" evidence="11">
    <location>
        <begin position="21"/>
        <end position="46"/>
    </location>
</feature>
<feature type="transmembrane region" description="Helical" evidence="11">
    <location>
        <begin position="273"/>
        <end position="296"/>
    </location>
</feature>
<dbReference type="InterPro" id="IPR040690">
    <property type="entry name" value="FtsX_ECD"/>
</dbReference>
<dbReference type="PANTHER" id="PTHR47755">
    <property type="entry name" value="CELL DIVISION PROTEIN FTSX"/>
    <property type="match status" value="1"/>
</dbReference>
<evidence type="ECO:0000313" key="14">
    <source>
        <dbReference type="EMBL" id="KKT60696.1"/>
    </source>
</evidence>
<comment type="caution">
    <text evidence="14">The sequence shown here is derived from an EMBL/GenBank/DDBJ whole genome shotgun (WGS) entry which is preliminary data.</text>
</comment>
<dbReference type="PANTHER" id="PTHR47755:SF1">
    <property type="entry name" value="CELL DIVISION PROTEIN FTSX"/>
    <property type="match status" value="1"/>
</dbReference>
<evidence type="ECO:0000256" key="9">
    <source>
        <dbReference type="ARBA" id="ARBA00023306"/>
    </source>
</evidence>
<name>A0A0G1IMR6_9BACT</name>
<dbReference type="AlphaFoldDB" id="A0A0G1IMR6"/>
<sequence>MITAIKRILISGVRHFWRNGWLATATISVMSLALSVILGLLILSVLTESLILNFQNKIDVSAYFKKDVPEEEILSVRNDLLAQKEVKSVEYVSVDEALARFKEKFKNNQDIMESLRVLDQNPLEASLHIKAKSADQFPAIVSFLEGMKYKDLISKVDYYENKETIKQLTAVVSAIRKVGFTLSSALALIAILISFNTIRVTIYTLRDEIGVMKLVGASNWFVRGPFIAEGVLHGIISSFATMLIFYPIIFLVAPYTDEFFPGSRLVDYYQENFIQLWIILMFFGIVLGAFGSAIAIRKHLKI</sequence>
<keyword evidence="6 11" id="KW-0812">Transmembrane</keyword>
<feature type="domain" description="FtsX extracellular" evidence="13">
    <location>
        <begin position="59"/>
        <end position="148"/>
    </location>
</feature>
<evidence type="ECO:0000259" key="12">
    <source>
        <dbReference type="Pfam" id="PF02687"/>
    </source>
</evidence>
<feature type="domain" description="ABC3 transporter permease C-terminal" evidence="12">
    <location>
        <begin position="182"/>
        <end position="301"/>
    </location>
</feature>
<evidence type="ECO:0000256" key="10">
    <source>
        <dbReference type="PIRNR" id="PIRNR003097"/>
    </source>
</evidence>
<keyword evidence="8 10" id="KW-0472">Membrane</keyword>
<evidence type="ECO:0000256" key="11">
    <source>
        <dbReference type="SAM" id="Phobius"/>
    </source>
</evidence>
<dbReference type="InterPro" id="IPR003838">
    <property type="entry name" value="ABC3_permease_C"/>
</dbReference>
<evidence type="ECO:0000256" key="7">
    <source>
        <dbReference type="ARBA" id="ARBA00022989"/>
    </source>
</evidence>
<organism evidence="14 15">
    <name type="scientific">Candidatus Giovannonibacteria bacterium GW2011_GWA2_44_26</name>
    <dbReference type="NCBI Taxonomy" id="1618648"/>
    <lineage>
        <taxon>Bacteria</taxon>
        <taxon>Candidatus Giovannoniibacteriota</taxon>
    </lineage>
</organism>
<keyword evidence="4 10" id="KW-1003">Cell membrane</keyword>
<dbReference type="PIRSF" id="PIRSF003097">
    <property type="entry name" value="FtsX"/>
    <property type="match status" value="1"/>
</dbReference>
<dbReference type="PATRIC" id="fig|1618648.3.peg.1123"/>
<protein>
    <recommendedName>
        <fullName evidence="3 10">Cell division protein FtsX</fullName>
    </recommendedName>
</protein>